<dbReference type="CDD" id="cd00030">
    <property type="entry name" value="C2"/>
    <property type="match status" value="1"/>
</dbReference>
<evidence type="ECO:0000256" key="1">
    <source>
        <dbReference type="SAM" id="Phobius"/>
    </source>
</evidence>
<evidence type="ECO:0000259" key="2">
    <source>
        <dbReference type="PROSITE" id="PS50004"/>
    </source>
</evidence>
<comment type="caution">
    <text evidence="3">The sequence shown here is derived from an EMBL/GenBank/DDBJ whole genome shotgun (WGS) entry which is preliminary data.</text>
</comment>
<evidence type="ECO:0000313" key="3">
    <source>
        <dbReference type="EMBL" id="OLP97759.1"/>
    </source>
</evidence>
<proteinExistence type="predicted"/>
<name>A0A1Q9DRF6_SYMMI</name>
<keyword evidence="1" id="KW-0472">Membrane</keyword>
<feature type="domain" description="C2" evidence="2">
    <location>
        <begin position="107"/>
        <end position="214"/>
    </location>
</feature>
<reference evidence="3 4" key="1">
    <citation type="submission" date="2016-02" db="EMBL/GenBank/DDBJ databases">
        <title>Genome analysis of coral dinoflagellate symbionts highlights evolutionary adaptations to a symbiotic lifestyle.</title>
        <authorList>
            <person name="Aranda M."/>
            <person name="Li Y."/>
            <person name="Liew Y.J."/>
            <person name="Baumgarten S."/>
            <person name="Simakov O."/>
            <person name="Wilson M."/>
            <person name="Piel J."/>
            <person name="Ashoor H."/>
            <person name="Bougouffa S."/>
            <person name="Bajic V.B."/>
            <person name="Ryu T."/>
            <person name="Ravasi T."/>
            <person name="Bayer T."/>
            <person name="Micklem G."/>
            <person name="Kim H."/>
            <person name="Bhak J."/>
            <person name="Lajeunesse T.C."/>
            <person name="Voolstra C.R."/>
        </authorList>
    </citation>
    <scope>NUCLEOTIDE SEQUENCE [LARGE SCALE GENOMIC DNA]</scope>
    <source>
        <strain evidence="3 4">CCMP2467</strain>
    </source>
</reference>
<dbReference type="InterPro" id="IPR000008">
    <property type="entry name" value="C2_dom"/>
</dbReference>
<dbReference type="InterPro" id="IPR035892">
    <property type="entry name" value="C2_domain_sf"/>
</dbReference>
<sequence>MVLKPRWNSKRLLLVVVVVVEVVVVMTVVVVVEVVVVMMVVAVVVFKDQPSIGPLLSSCDVRDRIDVGHGFVGLHGYGEHVRASRLGGIARHGTGCPFDSCRSSSNIFGKAIITFLHELTNHVALQIRLLSARGLREVAPELFARGAVQPYCLCEVMGRDEPSFRTRAVDEGDSPTWDESTEMVIEEGESLIFMVNYKDDGTEDDLIGRGPGSA</sequence>
<keyword evidence="1" id="KW-1133">Transmembrane helix</keyword>
<dbReference type="Proteomes" id="UP000186817">
    <property type="component" value="Unassembled WGS sequence"/>
</dbReference>
<accession>A0A1Q9DRF6</accession>
<organism evidence="3 4">
    <name type="scientific">Symbiodinium microadriaticum</name>
    <name type="common">Dinoflagellate</name>
    <name type="synonym">Zooxanthella microadriatica</name>
    <dbReference type="NCBI Taxonomy" id="2951"/>
    <lineage>
        <taxon>Eukaryota</taxon>
        <taxon>Sar</taxon>
        <taxon>Alveolata</taxon>
        <taxon>Dinophyceae</taxon>
        <taxon>Suessiales</taxon>
        <taxon>Symbiodiniaceae</taxon>
        <taxon>Symbiodinium</taxon>
    </lineage>
</organism>
<evidence type="ECO:0000313" key="4">
    <source>
        <dbReference type="Proteomes" id="UP000186817"/>
    </source>
</evidence>
<protein>
    <recommendedName>
        <fullName evidence="2">C2 domain-containing protein</fullName>
    </recommendedName>
</protein>
<feature type="transmembrane region" description="Helical" evidence="1">
    <location>
        <begin position="12"/>
        <end position="45"/>
    </location>
</feature>
<dbReference type="OrthoDB" id="1029639at2759"/>
<dbReference type="EMBL" id="LSRX01000422">
    <property type="protein sequence ID" value="OLP97759.1"/>
    <property type="molecule type" value="Genomic_DNA"/>
</dbReference>
<dbReference type="Pfam" id="PF00168">
    <property type="entry name" value="C2"/>
    <property type="match status" value="1"/>
</dbReference>
<gene>
    <name evidence="3" type="ORF">AK812_SmicGene19862</name>
</gene>
<dbReference type="Gene3D" id="2.60.40.150">
    <property type="entry name" value="C2 domain"/>
    <property type="match status" value="1"/>
</dbReference>
<dbReference type="AlphaFoldDB" id="A0A1Q9DRF6"/>
<keyword evidence="4" id="KW-1185">Reference proteome</keyword>
<keyword evidence="1" id="KW-0812">Transmembrane</keyword>
<dbReference type="SUPFAM" id="SSF49562">
    <property type="entry name" value="C2 domain (Calcium/lipid-binding domain, CaLB)"/>
    <property type="match status" value="1"/>
</dbReference>
<dbReference type="PROSITE" id="PS50004">
    <property type="entry name" value="C2"/>
    <property type="match status" value="1"/>
</dbReference>